<proteinExistence type="predicted"/>
<reference evidence="1 2" key="1">
    <citation type="submission" date="2016-06" db="EMBL/GenBank/DDBJ databases">
        <title>Comparative genomics of the ectomycorrhizal sister species Rhizopogon vinicolor and Rhizopogon vesiculosus (Basidiomycota: Boletales) reveals a divergence of the mating type B locus.</title>
        <authorList>
            <consortium name="DOE Joint Genome Institute"/>
            <person name="Mujic A.B."/>
            <person name="Kuo A."/>
            <person name="Tritt A."/>
            <person name="Lipzen A."/>
            <person name="Chen C."/>
            <person name="Johnson J."/>
            <person name="Sharma A."/>
            <person name="Barry K."/>
            <person name="Grigoriev I.V."/>
            <person name="Spatafora J.W."/>
        </authorList>
    </citation>
    <scope>NUCLEOTIDE SEQUENCE [LARGE SCALE GENOMIC DNA]</scope>
    <source>
        <strain evidence="1 2">AM-OR11-026</strain>
    </source>
</reference>
<dbReference type="EMBL" id="KV448816">
    <property type="protein sequence ID" value="OAX33197.1"/>
    <property type="molecule type" value="Genomic_DNA"/>
</dbReference>
<evidence type="ECO:0000313" key="1">
    <source>
        <dbReference type="EMBL" id="OAX33197.1"/>
    </source>
</evidence>
<dbReference type="InParanoid" id="A0A1B7MKT2"/>
<dbReference type="AlphaFoldDB" id="A0A1B7MKT2"/>
<gene>
    <name evidence="1" type="ORF">K503DRAFT_541029</name>
</gene>
<accession>A0A1B7MKT2</accession>
<organism evidence="1 2">
    <name type="scientific">Rhizopogon vinicolor AM-OR11-026</name>
    <dbReference type="NCBI Taxonomy" id="1314800"/>
    <lineage>
        <taxon>Eukaryota</taxon>
        <taxon>Fungi</taxon>
        <taxon>Dikarya</taxon>
        <taxon>Basidiomycota</taxon>
        <taxon>Agaricomycotina</taxon>
        <taxon>Agaricomycetes</taxon>
        <taxon>Agaricomycetidae</taxon>
        <taxon>Boletales</taxon>
        <taxon>Suillineae</taxon>
        <taxon>Rhizopogonaceae</taxon>
        <taxon>Rhizopogon</taxon>
    </lineage>
</organism>
<dbReference type="Proteomes" id="UP000092154">
    <property type="component" value="Unassembled WGS sequence"/>
</dbReference>
<sequence>MGTLILDLNCSFSYHLICLGRRLPESIPTSATTDENWWPFVAESDSEGSIRVPHIILTKQYACTPGR</sequence>
<protein>
    <submittedName>
        <fullName evidence="1">Uncharacterized protein</fullName>
    </submittedName>
</protein>
<evidence type="ECO:0000313" key="2">
    <source>
        <dbReference type="Proteomes" id="UP000092154"/>
    </source>
</evidence>
<keyword evidence="2" id="KW-1185">Reference proteome</keyword>
<name>A0A1B7MKT2_9AGAM</name>